<feature type="compositionally biased region" description="Low complexity" evidence="8">
    <location>
        <begin position="357"/>
        <end position="368"/>
    </location>
</feature>
<keyword evidence="10" id="KW-1185">Reference proteome</keyword>
<protein>
    <recommendedName>
        <fullName evidence="3 7">Defect at low temperature protein 1</fullName>
    </recommendedName>
</protein>
<dbReference type="OrthoDB" id="4096362at2759"/>
<dbReference type="PANTHER" id="PTHR40021">
    <property type="entry name" value="DEFECT AT LOW TEMPERATURE PROTEIN 1"/>
    <property type="match status" value="1"/>
</dbReference>
<dbReference type="InterPro" id="IPR038869">
    <property type="entry name" value="DLT1"/>
</dbReference>
<keyword evidence="5 7" id="KW-1133">Transmembrane helix</keyword>
<evidence type="ECO:0000256" key="3">
    <source>
        <dbReference type="ARBA" id="ARBA00021353"/>
    </source>
</evidence>
<evidence type="ECO:0000256" key="1">
    <source>
        <dbReference type="ARBA" id="ARBA00002489"/>
    </source>
</evidence>
<reference evidence="9" key="1">
    <citation type="submission" date="2021-03" db="EMBL/GenBank/DDBJ databases">
        <authorList>
            <person name="Tagirdzhanova G."/>
        </authorList>
    </citation>
    <scope>NUCLEOTIDE SEQUENCE</scope>
</reference>
<proteinExistence type="inferred from homology"/>
<keyword evidence="4 7" id="KW-0812">Transmembrane</keyword>
<accession>A0A8H3FZN6</accession>
<evidence type="ECO:0000256" key="2">
    <source>
        <dbReference type="ARBA" id="ARBA00005550"/>
    </source>
</evidence>
<gene>
    <name evidence="7" type="primary">DLT1</name>
    <name evidence="9" type="ORF">GOMPHAMPRED_006499</name>
</gene>
<dbReference type="PANTHER" id="PTHR40021:SF1">
    <property type="entry name" value="DEFECT AT LOW TEMPERATURE PROTEIN 1"/>
    <property type="match status" value="1"/>
</dbReference>
<feature type="region of interest" description="Disordered" evidence="8">
    <location>
        <begin position="355"/>
        <end position="427"/>
    </location>
</feature>
<dbReference type="EMBL" id="CAJPDQ010000042">
    <property type="protein sequence ID" value="CAF9932129.1"/>
    <property type="molecule type" value="Genomic_DNA"/>
</dbReference>
<organism evidence="9 10">
    <name type="scientific">Gomphillus americanus</name>
    <dbReference type="NCBI Taxonomy" id="1940652"/>
    <lineage>
        <taxon>Eukaryota</taxon>
        <taxon>Fungi</taxon>
        <taxon>Dikarya</taxon>
        <taxon>Ascomycota</taxon>
        <taxon>Pezizomycotina</taxon>
        <taxon>Lecanoromycetes</taxon>
        <taxon>OSLEUM clade</taxon>
        <taxon>Ostropomycetidae</taxon>
        <taxon>Ostropales</taxon>
        <taxon>Graphidaceae</taxon>
        <taxon>Gomphilloideae</taxon>
        <taxon>Gomphillus</taxon>
    </lineage>
</organism>
<comment type="function">
    <text evidence="1 7">Required for growth under high-pressure and low-temperature conditions.</text>
</comment>
<feature type="compositionally biased region" description="Basic and acidic residues" evidence="8">
    <location>
        <begin position="402"/>
        <end position="411"/>
    </location>
</feature>
<sequence>MRKRQFLFRLFYSTSFSILLVIEILLLLISPGDFIYQSFAAGRRLSIIAVAIVYVAVLLISAFIIATRFYTAHTQLTAIPKSHVPIRKDDLSKSLRKLIDSELSRSASIAYHAHPRSTDEEEIQALVQEHSSSKTRMIGWPLDHMKSWLEIRHPGWSSPCAIDLTELQFEPVLLEFPHLLEAKAVSLVSPENVTTNSWAIELLQRCVSMSLRDYFGRLEELRMLDVTSLISEFIKDYERSRFSSIPISEKDFRRMLESFTAIIQGLRPPSDEALDNFVSDLNSSNKVYSHPDIRSRSSKPSPNKVSMSKKIIPKIVTNKKRSESGHNNNIPDLSIPLTRSLRSFPAAQARIYQASLSSGHAGDQSSDSSDSENDYSAHTGHTRSRMHSQAVSQARSVPAETEQERISKSIDFEPISNPHNDVDDDLGSVIRRTVTGRTDETDGSDGSRKSLSSVIWRQDQGESTLSLPMVNNLDDHVV</sequence>
<comment type="subcellular location">
    <subcellularLocation>
        <location evidence="7">Membrane</location>
        <topology evidence="7">Multi-pass membrane protein</topology>
    </subcellularLocation>
</comment>
<evidence type="ECO:0000256" key="7">
    <source>
        <dbReference type="RuleBase" id="RU367100"/>
    </source>
</evidence>
<dbReference type="AlphaFoldDB" id="A0A8H3FZN6"/>
<feature type="transmembrane region" description="Helical" evidence="7">
    <location>
        <begin position="45"/>
        <end position="66"/>
    </location>
</feature>
<feature type="region of interest" description="Disordered" evidence="8">
    <location>
        <begin position="288"/>
        <end position="335"/>
    </location>
</feature>
<name>A0A8H3FZN6_9LECA</name>
<feature type="transmembrane region" description="Helical" evidence="7">
    <location>
        <begin position="7"/>
        <end position="29"/>
    </location>
</feature>
<comment type="caution">
    <text evidence="9">The sequence shown here is derived from an EMBL/GenBank/DDBJ whole genome shotgun (WGS) entry which is preliminary data.</text>
</comment>
<evidence type="ECO:0000256" key="6">
    <source>
        <dbReference type="ARBA" id="ARBA00023136"/>
    </source>
</evidence>
<evidence type="ECO:0000313" key="10">
    <source>
        <dbReference type="Proteomes" id="UP000664169"/>
    </source>
</evidence>
<dbReference type="Proteomes" id="UP000664169">
    <property type="component" value="Unassembled WGS sequence"/>
</dbReference>
<evidence type="ECO:0000256" key="4">
    <source>
        <dbReference type="ARBA" id="ARBA00022692"/>
    </source>
</evidence>
<keyword evidence="6 7" id="KW-0472">Membrane</keyword>
<evidence type="ECO:0000313" key="9">
    <source>
        <dbReference type="EMBL" id="CAF9932129.1"/>
    </source>
</evidence>
<comment type="similarity">
    <text evidence="2 7">Belongs to the DLT1 family.</text>
</comment>
<evidence type="ECO:0000256" key="8">
    <source>
        <dbReference type="SAM" id="MobiDB-lite"/>
    </source>
</evidence>
<evidence type="ECO:0000256" key="5">
    <source>
        <dbReference type="ARBA" id="ARBA00022989"/>
    </source>
</evidence>
<dbReference type="GO" id="GO:0016020">
    <property type="term" value="C:membrane"/>
    <property type="evidence" value="ECO:0007669"/>
    <property type="project" value="UniProtKB-SubCell"/>
</dbReference>